<evidence type="ECO:0000256" key="2">
    <source>
        <dbReference type="ARBA" id="ARBA00023110"/>
    </source>
</evidence>
<proteinExistence type="predicted"/>
<evidence type="ECO:0000259" key="5">
    <source>
        <dbReference type="PROSITE" id="PS50072"/>
    </source>
</evidence>
<dbReference type="Gene3D" id="2.40.100.10">
    <property type="entry name" value="Cyclophilin-like"/>
    <property type="match status" value="1"/>
</dbReference>
<dbReference type="AlphaFoldDB" id="A0A2C8F9D7"/>
<keyword evidence="7" id="KW-1185">Reference proteome</keyword>
<gene>
    <name evidence="6" type="primary">ppiA</name>
    <name evidence="6" type="ORF">DPRO_1753</name>
</gene>
<evidence type="ECO:0000256" key="4">
    <source>
        <dbReference type="SAM" id="SignalP"/>
    </source>
</evidence>
<feature type="domain" description="PPIase cyclophilin-type" evidence="5">
    <location>
        <begin position="33"/>
        <end position="206"/>
    </location>
</feature>
<dbReference type="EC" id="5.2.1.8" evidence="1"/>
<evidence type="ECO:0000256" key="1">
    <source>
        <dbReference type="ARBA" id="ARBA00013194"/>
    </source>
</evidence>
<reference evidence="7" key="1">
    <citation type="submission" date="2017-09" db="EMBL/GenBank/DDBJ databases">
        <authorList>
            <person name="Regsiter A."/>
            <person name="William W."/>
        </authorList>
    </citation>
    <scope>NUCLEOTIDE SEQUENCE [LARGE SCALE GENOMIC DNA]</scope>
    <source>
        <strain evidence="7">500-1</strain>
    </source>
</reference>
<dbReference type="EMBL" id="LT907975">
    <property type="protein sequence ID" value="SOB58653.1"/>
    <property type="molecule type" value="Genomic_DNA"/>
</dbReference>
<accession>A0A2C8F9D7</accession>
<dbReference type="PROSITE" id="PS50072">
    <property type="entry name" value="CSA_PPIASE_2"/>
    <property type="match status" value="1"/>
</dbReference>
<dbReference type="Pfam" id="PF00160">
    <property type="entry name" value="Pro_isomerase"/>
    <property type="match status" value="1"/>
</dbReference>
<keyword evidence="4" id="KW-0732">Signal</keyword>
<evidence type="ECO:0000313" key="7">
    <source>
        <dbReference type="Proteomes" id="UP000219215"/>
    </source>
</evidence>
<feature type="signal peptide" evidence="4">
    <location>
        <begin position="1"/>
        <end position="30"/>
    </location>
</feature>
<evidence type="ECO:0000256" key="3">
    <source>
        <dbReference type="ARBA" id="ARBA00023235"/>
    </source>
</evidence>
<dbReference type="InterPro" id="IPR044665">
    <property type="entry name" value="E_coli_cyclophilin_A-like"/>
</dbReference>
<dbReference type="PANTHER" id="PTHR43246">
    <property type="entry name" value="PEPTIDYL-PROLYL CIS-TRANS ISOMERASE CYP38, CHLOROPLASTIC"/>
    <property type="match status" value="1"/>
</dbReference>
<dbReference type="OrthoDB" id="9807797at2"/>
<feature type="chain" id="PRO_5012835623" description="peptidylprolyl isomerase" evidence="4">
    <location>
        <begin position="31"/>
        <end position="208"/>
    </location>
</feature>
<keyword evidence="3 6" id="KW-0413">Isomerase</keyword>
<sequence length="208" mass="22507">MKQIISRSLCLLILGCLLTVGGLNATTASAAPTNPVVIMETTKGTIFVMLDAKAAPISVTNFLTYVKAGFYDNTIFHRVIRSKQGMNIVQGGGFAPPMQNKRALAPPIKIEDTNGLSNVEGTIAMARTGNPNSATSQFFFNVKDNLALDAVKAGYGNKIQRHGYAVFGKVIRGMQVVEEINKVPTSRRGMFEDVPKQTVILKRAYLAN</sequence>
<evidence type="ECO:0000313" key="6">
    <source>
        <dbReference type="EMBL" id="SOB58653.1"/>
    </source>
</evidence>
<dbReference type="Proteomes" id="UP000219215">
    <property type="component" value="Chromosome DPRO"/>
</dbReference>
<organism evidence="6 7">
    <name type="scientific">Pseudodesulfovibrio profundus</name>
    <dbReference type="NCBI Taxonomy" id="57320"/>
    <lineage>
        <taxon>Bacteria</taxon>
        <taxon>Pseudomonadati</taxon>
        <taxon>Thermodesulfobacteriota</taxon>
        <taxon>Desulfovibrionia</taxon>
        <taxon>Desulfovibrionales</taxon>
        <taxon>Desulfovibrionaceae</taxon>
    </lineage>
</organism>
<dbReference type="SUPFAM" id="SSF50891">
    <property type="entry name" value="Cyclophilin-like"/>
    <property type="match status" value="1"/>
</dbReference>
<keyword evidence="2" id="KW-0697">Rotamase</keyword>
<protein>
    <recommendedName>
        <fullName evidence="1">peptidylprolyl isomerase</fullName>
        <ecNumber evidence="1">5.2.1.8</ecNumber>
    </recommendedName>
</protein>
<dbReference type="RefSeq" id="WP_097011672.1">
    <property type="nucleotide sequence ID" value="NZ_LT907975.1"/>
</dbReference>
<dbReference type="InterPro" id="IPR029000">
    <property type="entry name" value="Cyclophilin-like_dom_sf"/>
</dbReference>
<name>A0A2C8F9D7_9BACT</name>
<dbReference type="GO" id="GO:0003755">
    <property type="term" value="F:peptidyl-prolyl cis-trans isomerase activity"/>
    <property type="evidence" value="ECO:0007669"/>
    <property type="project" value="UniProtKB-KW"/>
</dbReference>
<dbReference type="KEGG" id="pprf:DPRO_1753"/>
<dbReference type="InterPro" id="IPR002130">
    <property type="entry name" value="Cyclophilin-type_PPIase_dom"/>
</dbReference>